<dbReference type="Gene3D" id="3.40.50.300">
    <property type="entry name" value="P-loop containing nucleotide triphosphate hydrolases"/>
    <property type="match status" value="1"/>
</dbReference>
<keyword evidence="2" id="KW-0690">Ribosome biogenesis</keyword>
<comment type="caution">
    <text evidence="12">The sequence shown here is derived from an EMBL/GenBank/DDBJ whole genome shotgun (WGS) entry which is preliminary data.</text>
</comment>
<dbReference type="EC" id="3.6.1.-" evidence="12"/>
<organism evidence="12">
    <name type="scientific">bioreactor metagenome</name>
    <dbReference type="NCBI Taxonomy" id="1076179"/>
    <lineage>
        <taxon>unclassified sequences</taxon>
        <taxon>metagenomes</taxon>
        <taxon>ecological metagenomes</taxon>
    </lineage>
</organism>
<gene>
    <name evidence="12" type="primary">rsgA_10</name>
    <name evidence="12" type="ORF">SDC9_24347</name>
</gene>
<dbReference type="EMBL" id="VSSQ01000116">
    <property type="protein sequence ID" value="MPL78478.1"/>
    <property type="molecule type" value="Genomic_DNA"/>
</dbReference>
<dbReference type="GO" id="GO:0003924">
    <property type="term" value="F:GTPase activity"/>
    <property type="evidence" value="ECO:0007669"/>
    <property type="project" value="InterPro"/>
</dbReference>
<keyword evidence="4" id="KW-0699">rRNA-binding</keyword>
<evidence type="ECO:0000256" key="8">
    <source>
        <dbReference type="ARBA" id="ARBA00022884"/>
    </source>
</evidence>
<evidence type="ECO:0000256" key="5">
    <source>
        <dbReference type="ARBA" id="ARBA00022741"/>
    </source>
</evidence>
<dbReference type="PANTHER" id="PTHR32120:SF10">
    <property type="entry name" value="SMALL RIBOSOMAL SUBUNIT BIOGENESIS GTPASE RSGA"/>
    <property type="match status" value="1"/>
</dbReference>
<dbReference type="GO" id="GO:0046872">
    <property type="term" value="F:metal ion binding"/>
    <property type="evidence" value="ECO:0007669"/>
    <property type="project" value="UniProtKB-KW"/>
</dbReference>
<dbReference type="PANTHER" id="PTHR32120">
    <property type="entry name" value="SMALL RIBOSOMAL SUBUNIT BIOGENESIS GTPASE RSGA"/>
    <property type="match status" value="1"/>
</dbReference>
<accession>A0A644UHK6</accession>
<dbReference type="AlphaFoldDB" id="A0A644UHK6"/>
<name>A0A644UHK6_9ZZZZ</name>
<dbReference type="GO" id="GO:0042254">
    <property type="term" value="P:ribosome biogenesis"/>
    <property type="evidence" value="ECO:0007669"/>
    <property type="project" value="UniProtKB-KW"/>
</dbReference>
<sequence length="359" mass="39585">MNKINMENMGLSQRFITEASLYLSFYIGRVVSQYKALYKVITAEGELRAEISGKFRFTIQTSSDYPAVGDFVMLDRNEDTGGNAIIHHVLTRKSAFIRKAAGTANNEQVIAANIDTVFICMSLNNDYNLRRLERYLGIAWDSGAVPVIVLTKADLCNNISQRLAEIDAVACGVEVFVTSSFTGDGLESVQKHLGTGKTIAFIGSSGVGKSTIINKLMDQNVLATNGLRNDDRGRHTTTRRELLILPGGGVVIDTPGMRELGIENINLTKTFIDIDELAKKCKFSDCTHTSEPNCAVQKAIQDGLLSAERFANYLKLKKEAKYDGLNSRQIDTEKITSMFAEMGGIKNARAFIKTKSKKR</sequence>
<keyword evidence="7" id="KW-0862">Zinc</keyword>
<dbReference type="Gene3D" id="1.10.40.50">
    <property type="entry name" value="Probable gtpase engc, domain 3"/>
    <property type="match status" value="1"/>
</dbReference>
<dbReference type="CDD" id="cd01854">
    <property type="entry name" value="YjeQ_EngC"/>
    <property type="match status" value="1"/>
</dbReference>
<dbReference type="SUPFAM" id="SSF50249">
    <property type="entry name" value="Nucleic acid-binding proteins"/>
    <property type="match status" value="1"/>
</dbReference>
<dbReference type="InterPro" id="IPR012340">
    <property type="entry name" value="NA-bd_OB-fold"/>
</dbReference>
<keyword evidence="1" id="KW-0963">Cytoplasm</keyword>
<feature type="domain" description="CP-type G" evidence="11">
    <location>
        <begin position="106"/>
        <end position="260"/>
    </location>
</feature>
<keyword evidence="6 12" id="KW-0378">Hydrolase</keyword>
<dbReference type="PROSITE" id="PS51721">
    <property type="entry name" value="G_CP"/>
    <property type="match status" value="1"/>
</dbReference>
<proteinExistence type="inferred from homology"/>
<evidence type="ECO:0000256" key="9">
    <source>
        <dbReference type="ARBA" id="ARBA00023134"/>
    </source>
</evidence>
<reference evidence="12" key="1">
    <citation type="submission" date="2019-08" db="EMBL/GenBank/DDBJ databases">
        <authorList>
            <person name="Kucharzyk K."/>
            <person name="Murdoch R.W."/>
            <person name="Higgins S."/>
            <person name="Loffler F."/>
        </authorList>
    </citation>
    <scope>NUCLEOTIDE SEQUENCE</scope>
</reference>
<protein>
    <submittedName>
        <fullName evidence="12">Small ribosomal subunit biogenesis GTPase RsgA</fullName>
        <ecNumber evidence="12">3.6.1.-</ecNumber>
    </submittedName>
</protein>
<evidence type="ECO:0000256" key="6">
    <source>
        <dbReference type="ARBA" id="ARBA00022801"/>
    </source>
</evidence>
<dbReference type="PROSITE" id="PS50936">
    <property type="entry name" value="ENGC_GTPASE"/>
    <property type="match status" value="1"/>
</dbReference>
<evidence type="ECO:0000313" key="12">
    <source>
        <dbReference type="EMBL" id="MPL78478.1"/>
    </source>
</evidence>
<evidence type="ECO:0000256" key="1">
    <source>
        <dbReference type="ARBA" id="ARBA00022490"/>
    </source>
</evidence>
<evidence type="ECO:0000256" key="2">
    <source>
        <dbReference type="ARBA" id="ARBA00022517"/>
    </source>
</evidence>
<dbReference type="InterPro" id="IPR027417">
    <property type="entry name" value="P-loop_NTPase"/>
</dbReference>
<dbReference type="GO" id="GO:0019843">
    <property type="term" value="F:rRNA binding"/>
    <property type="evidence" value="ECO:0007669"/>
    <property type="project" value="UniProtKB-KW"/>
</dbReference>
<dbReference type="HAMAP" id="MF_01820">
    <property type="entry name" value="GTPase_RsgA"/>
    <property type="match status" value="1"/>
</dbReference>
<dbReference type="InterPro" id="IPR010914">
    <property type="entry name" value="RsgA_GTPase_dom"/>
</dbReference>
<dbReference type="NCBIfam" id="TIGR00157">
    <property type="entry name" value="ribosome small subunit-dependent GTPase A"/>
    <property type="match status" value="1"/>
</dbReference>
<dbReference type="SUPFAM" id="SSF52540">
    <property type="entry name" value="P-loop containing nucleoside triphosphate hydrolases"/>
    <property type="match status" value="1"/>
</dbReference>
<keyword evidence="9" id="KW-0342">GTP-binding</keyword>
<keyword evidence="5" id="KW-0547">Nucleotide-binding</keyword>
<dbReference type="InterPro" id="IPR030378">
    <property type="entry name" value="G_CP_dom"/>
</dbReference>
<feature type="domain" description="EngC GTPase" evidence="10">
    <location>
        <begin position="112"/>
        <end position="258"/>
    </location>
</feature>
<evidence type="ECO:0000256" key="3">
    <source>
        <dbReference type="ARBA" id="ARBA00022723"/>
    </source>
</evidence>
<keyword evidence="8" id="KW-0694">RNA-binding</keyword>
<dbReference type="GO" id="GO:0005525">
    <property type="term" value="F:GTP binding"/>
    <property type="evidence" value="ECO:0007669"/>
    <property type="project" value="UniProtKB-KW"/>
</dbReference>
<evidence type="ECO:0000259" key="10">
    <source>
        <dbReference type="PROSITE" id="PS50936"/>
    </source>
</evidence>
<dbReference type="Pfam" id="PF03193">
    <property type="entry name" value="RsgA_GTPase"/>
    <property type="match status" value="1"/>
</dbReference>
<evidence type="ECO:0000259" key="11">
    <source>
        <dbReference type="PROSITE" id="PS51721"/>
    </source>
</evidence>
<evidence type="ECO:0000256" key="7">
    <source>
        <dbReference type="ARBA" id="ARBA00022833"/>
    </source>
</evidence>
<keyword evidence="3" id="KW-0479">Metal-binding</keyword>
<evidence type="ECO:0000256" key="4">
    <source>
        <dbReference type="ARBA" id="ARBA00022730"/>
    </source>
</evidence>
<dbReference type="InterPro" id="IPR004881">
    <property type="entry name" value="Ribosome_biogen_GTPase_RsgA"/>
</dbReference>